<evidence type="ECO:0000256" key="13">
    <source>
        <dbReference type="NCBIfam" id="TIGR02067"/>
    </source>
</evidence>
<dbReference type="FunFam" id="3.30.540.10:FF:000003">
    <property type="entry name" value="Inositol-1-monophosphatase"/>
    <property type="match status" value="1"/>
</dbReference>
<accession>A0A1I2I4F7</accession>
<dbReference type="STRING" id="380248.SAMN05216251_112196"/>
<dbReference type="InterPro" id="IPR000760">
    <property type="entry name" value="Inositol_monophosphatase-like"/>
</dbReference>
<evidence type="ECO:0000256" key="1">
    <source>
        <dbReference type="ARBA" id="ARBA00001946"/>
    </source>
</evidence>
<feature type="binding site" evidence="14">
    <location>
        <position position="87"/>
    </location>
    <ligand>
        <name>Mg(2+)</name>
        <dbReference type="ChEBI" id="CHEBI:18420"/>
        <label>1</label>
        <note>catalytic</note>
    </ligand>
</feature>
<comment type="function">
    <text evidence="12">Catalyzes the dephosphorylation of histidinol-phosphate to histidinol, the direct precursor of histidine.</text>
</comment>
<proteinExistence type="inferred from homology"/>
<dbReference type="Pfam" id="PF00459">
    <property type="entry name" value="Inositol_P"/>
    <property type="match status" value="1"/>
</dbReference>
<keyword evidence="10" id="KW-0368">Histidine biosynthesis</keyword>
<evidence type="ECO:0000256" key="11">
    <source>
        <dbReference type="ARBA" id="ARBA00049158"/>
    </source>
</evidence>
<keyword evidence="8" id="KW-0378">Hydrolase</keyword>
<evidence type="ECO:0000256" key="5">
    <source>
        <dbReference type="ARBA" id="ARBA00021697"/>
    </source>
</evidence>
<dbReference type="UniPathway" id="UPA00031">
    <property type="reaction ID" value="UER00013"/>
</dbReference>
<dbReference type="NCBIfam" id="TIGR02067">
    <property type="entry name" value="his_9_HisN"/>
    <property type="match status" value="1"/>
</dbReference>
<dbReference type="GO" id="GO:0006020">
    <property type="term" value="P:inositol metabolic process"/>
    <property type="evidence" value="ECO:0007669"/>
    <property type="project" value="TreeGrafter"/>
</dbReference>
<evidence type="ECO:0000256" key="7">
    <source>
        <dbReference type="ARBA" id="ARBA00022723"/>
    </source>
</evidence>
<keyword evidence="6" id="KW-0028">Amino-acid biosynthesis</keyword>
<dbReference type="RefSeq" id="WP_093715226.1">
    <property type="nucleotide sequence ID" value="NZ_FONG01000012.1"/>
</dbReference>
<gene>
    <name evidence="15" type="ORF">SAMN05216251_112196</name>
</gene>
<dbReference type="GO" id="GO:0004401">
    <property type="term" value="F:histidinol-phosphatase activity"/>
    <property type="evidence" value="ECO:0007669"/>
    <property type="project" value="UniProtKB-UniRule"/>
</dbReference>
<dbReference type="GO" id="GO:0008934">
    <property type="term" value="F:inositol monophosphate 1-phosphatase activity"/>
    <property type="evidence" value="ECO:0007669"/>
    <property type="project" value="TreeGrafter"/>
</dbReference>
<evidence type="ECO:0000256" key="8">
    <source>
        <dbReference type="ARBA" id="ARBA00022801"/>
    </source>
</evidence>
<dbReference type="Gene3D" id="3.40.190.80">
    <property type="match status" value="1"/>
</dbReference>
<comment type="similarity">
    <text evidence="3">Belongs to the inositol monophosphatase superfamily.</text>
</comment>
<dbReference type="PROSITE" id="PS00629">
    <property type="entry name" value="IMP_1"/>
    <property type="match status" value="1"/>
</dbReference>
<keyword evidence="16" id="KW-1185">Reference proteome</keyword>
<evidence type="ECO:0000256" key="9">
    <source>
        <dbReference type="ARBA" id="ARBA00022842"/>
    </source>
</evidence>
<name>A0A1I2I4F7_9ACTN</name>
<evidence type="ECO:0000256" key="6">
    <source>
        <dbReference type="ARBA" id="ARBA00022605"/>
    </source>
</evidence>
<evidence type="ECO:0000256" key="12">
    <source>
        <dbReference type="ARBA" id="ARBA00053547"/>
    </source>
</evidence>
<dbReference type="PRINTS" id="PR00377">
    <property type="entry name" value="IMPHPHTASES"/>
</dbReference>
<dbReference type="OrthoDB" id="9772456at2"/>
<keyword evidence="9 14" id="KW-0460">Magnesium</keyword>
<keyword evidence="7 14" id="KW-0479">Metal-binding</keyword>
<dbReference type="PANTHER" id="PTHR20854:SF4">
    <property type="entry name" value="INOSITOL-1-MONOPHOSPHATASE-RELATED"/>
    <property type="match status" value="1"/>
</dbReference>
<feature type="binding site" evidence="14">
    <location>
        <position position="86"/>
    </location>
    <ligand>
        <name>Mg(2+)</name>
        <dbReference type="ChEBI" id="CHEBI:18420"/>
        <label>1</label>
        <note>catalytic</note>
    </ligand>
</feature>
<organism evidence="15 16">
    <name type="scientific">Actinacidiphila alni</name>
    <dbReference type="NCBI Taxonomy" id="380248"/>
    <lineage>
        <taxon>Bacteria</taxon>
        <taxon>Bacillati</taxon>
        <taxon>Actinomycetota</taxon>
        <taxon>Actinomycetes</taxon>
        <taxon>Kitasatosporales</taxon>
        <taxon>Streptomycetaceae</taxon>
        <taxon>Actinacidiphila</taxon>
    </lineage>
</organism>
<comment type="catalytic activity">
    <reaction evidence="11">
        <text>L-histidinol phosphate + H2O = L-histidinol + phosphate</text>
        <dbReference type="Rhea" id="RHEA:14465"/>
        <dbReference type="ChEBI" id="CHEBI:15377"/>
        <dbReference type="ChEBI" id="CHEBI:43474"/>
        <dbReference type="ChEBI" id="CHEBI:57699"/>
        <dbReference type="ChEBI" id="CHEBI:57980"/>
        <dbReference type="EC" id="3.1.3.15"/>
    </reaction>
</comment>
<dbReference type="InterPro" id="IPR011809">
    <property type="entry name" value="His_9_proposed"/>
</dbReference>
<dbReference type="AlphaFoldDB" id="A0A1I2I4F7"/>
<evidence type="ECO:0000256" key="4">
    <source>
        <dbReference type="ARBA" id="ARBA00013085"/>
    </source>
</evidence>
<reference evidence="15 16" key="1">
    <citation type="submission" date="2016-10" db="EMBL/GenBank/DDBJ databases">
        <authorList>
            <person name="de Groot N.N."/>
        </authorList>
    </citation>
    <scope>NUCLEOTIDE SEQUENCE [LARGE SCALE GENOMIC DNA]</scope>
    <source>
        <strain evidence="15 16">CGMCC 4.3510</strain>
    </source>
</reference>
<dbReference type="SUPFAM" id="SSF56655">
    <property type="entry name" value="Carbohydrate phosphatase"/>
    <property type="match status" value="1"/>
</dbReference>
<dbReference type="FunFam" id="3.40.190.80:FF:000010">
    <property type="entry name" value="Histidinol phosphatase"/>
    <property type="match status" value="1"/>
</dbReference>
<dbReference type="GO" id="GO:0007165">
    <property type="term" value="P:signal transduction"/>
    <property type="evidence" value="ECO:0007669"/>
    <property type="project" value="TreeGrafter"/>
</dbReference>
<evidence type="ECO:0000256" key="10">
    <source>
        <dbReference type="ARBA" id="ARBA00023102"/>
    </source>
</evidence>
<dbReference type="InterPro" id="IPR020583">
    <property type="entry name" value="Inositol_monoP_metal-BS"/>
</dbReference>
<sequence length="265" mass="28579">MPEFNDDLRLAHVLADAADAATMARFKALDLKVETKPDLTPVSEADKAAEELIRGQLGRARPRDAVLGEEYGSLGGGPRRWVIDPIDGTKNYVRGVPVWATLIALMVRGEQGDEGVVGVVSAPALGRRWWAAKGDGAYTGRSLSSATRLHVSGVSRLEDASFAYSSLSGWEEQGRLDGFLDLTRSCWRTRGYGDFWPYMMVAEGSVDICAEPELSTWDMAANDVIVREAGGRFTSLDGEPGPYGGNAAASNGLLHEELLSYLGRA</sequence>
<dbReference type="EC" id="3.1.3.15" evidence="4 13"/>
<evidence type="ECO:0000256" key="14">
    <source>
        <dbReference type="PIRSR" id="PIRSR600760-2"/>
    </source>
</evidence>
<feature type="binding site" evidence="14">
    <location>
        <position position="69"/>
    </location>
    <ligand>
        <name>Mg(2+)</name>
        <dbReference type="ChEBI" id="CHEBI:18420"/>
        <label>1</label>
        <note>catalytic</note>
    </ligand>
</feature>
<feature type="binding site" evidence="14">
    <location>
        <position position="84"/>
    </location>
    <ligand>
        <name>Mg(2+)</name>
        <dbReference type="ChEBI" id="CHEBI:18420"/>
        <label>1</label>
        <note>catalytic</note>
    </ligand>
</feature>
<comment type="cofactor">
    <cofactor evidence="1 14">
        <name>Mg(2+)</name>
        <dbReference type="ChEBI" id="CHEBI:18420"/>
    </cofactor>
</comment>
<evidence type="ECO:0000256" key="2">
    <source>
        <dbReference type="ARBA" id="ARBA00004970"/>
    </source>
</evidence>
<dbReference type="Proteomes" id="UP000199323">
    <property type="component" value="Unassembled WGS sequence"/>
</dbReference>
<evidence type="ECO:0000313" key="16">
    <source>
        <dbReference type="Proteomes" id="UP000199323"/>
    </source>
</evidence>
<dbReference type="EMBL" id="FONG01000012">
    <property type="protein sequence ID" value="SFF37329.1"/>
    <property type="molecule type" value="Genomic_DNA"/>
</dbReference>
<dbReference type="GO" id="GO:0000105">
    <property type="term" value="P:L-histidine biosynthetic process"/>
    <property type="evidence" value="ECO:0007669"/>
    <property type="project" value="UniProtKB-UniRule"/>
</dbReference>
<protein>
    <recommendedName>
        <fullName evidence="5 13">Histidinol-phosphatase</fullName>
        <ecNumber evidence="4 13">3.1.3.15</ecNumber>
    </recommendedName>
</protein>
<dbReference type="GO" id="GO:0046872">
    <property type="term" value="F:metal ion binding"/>
    <property type="evidence" value="ECO:0007669"/>
    <property type="project" value="UniProtKB-KW"/>
</dbReference>
<evidence type="ECO:0000313" key="15">
    <source>
        <dbReference type="EMBL" id="SFF37329.1"/>
    </source>
</evidence>
<dbReference type="Gene3D" id="3.30.540.10">
    <property type="entry name" value="Fructose-1,6-Bisphosphatase, subunit A, domain 1"/>
    <property type="match status" value="1"/>
</dbReference>
<evidence type="ECO:0000256" key="3">
    <source>
        <dbReference type="ARBA" id="ARBA00009759"/>
    </source>
</evidence>
<comment type="pathway">
    <text evidence="2">Amino-acid biosynthesis; L-histidine biosynthesis; L-histidine from 5-phospho-alpha-D-ribose 1-diphosphate: step 8/9.</text>
</comment>
<dbReference type="PANTHER" id="PTHR20854">
    <property type="entry name" value="INOSITOL MONOPHOSPHATASE"/>
    <property type="match status" value="1"/>
</dbReference>
<feature type="binding site" evidence="14">
    <location>
        <position position="218"/>
    </location>
    <ligand>
        <name>Mg(2+)</name>
        <dbReference type="ChEBI" id="CHEBI:18420"/>
        <label>1</label>
        <note>catalytic</note>
    </ligand>
</feature>